<dbReference type="GO" id="GO:0004000">
    <property type="term" value="F:adenosine deaminase activity"/>
    <property type="evidence" value="ECO:0007669"/>
    <property type="project" value="RHEA"/>
</dbReference>
<keyword evidence="5" id="KW-0378">Hydrolase</keyword>
<protein>
    <submittedName>
        <fullName evidence="10">Polyphenol oxidase</fullName>
        <ecNumber evidence="10">1.10.3.-</ecNumber>
    </submittedName>
</protein>
<dbReference type="GO" id="GO:0017061">
    <property type="term" value="F:S-methyl-5-thioadenosine phosphorylase activity"/>
    <property type="evidence" value="ECO:0007669"/>
    <property type="project" value="UniProtKB-EC"/>
</dbReference>
<accession>A0A644YJ36</accession>
<keyword evidence="6" id="KW-0862">Zinc</keyword>
<evidence type="ECO:0000256" key="4">
    <source>
        <dbReference type="ARBA" id="ARBA00022723"/>
    </source>
</evidence>
<comment type="catalytic activity">
    <reaction evidence="1">
        <text>inosine + phosphate = alpha-D-ribose 1-phosphate + hypoxanthine</text>
        <dbReference type="Rhea" id="RHEA:27646"/>
        <dbReference type="ChEBI" id="CHEBI:17368"/>
        <dbReference type="ChEBI" id="CHEBI:17596"/>
        <dbReference type="ChEBI" id="CHEBI:43474"/>
        <dbReference type="ChEBI" id="CHEBI:57720"/>
        <dbReference type="EC" id="2.4.2.1"/>
    </reaction>
    <physiologicalReaction direction="left-to-right" evidence="1">
        <dbReference type="Rhea" id="RHEA:27647"/>
    </physiologicalReaction>
</comment>
<dbReference type="InterPro" id="IPR003730">
    <property type="entry name" value="Cu_polyphenol_OxRdtase"/>
</dbReference>
<dbReference type="PANTHER" id="PTHR30616">
    <property type="entry name" value="UNCHARACTERIZED PROTEIN YFIH"/>
    <property type="match status" value="1"/>
</dbReference>
<evidence type="ECO:0000256" key="9">
    <source>
        <dbReference type="ARBA" id="ARBA00049893"/>
    </source>
</evidence>
<evidence type="ECO:0000256" key="3">
    <source>
        <dbReference type="ARBA" id="ARBA00022679"/>
    </source>
</evidence>
<proteinExistence type="inferred from homology"/>
<dbReference type="Pfam" id="PF02578">
    <property type="entry name" value="Cu-oxidase_4"/>
    <property type="match status" value="1"/>
</dbReference>
<evidence type="ECO:0000256" key="2">
    <source>
        <dbReference type="ARBA" id="ARBA00007353"/>
    </source>
</evidence>
<evidence type="ECO:0000313" key="10">
    <source>
        <dbReference type="EMBL" id="MPM28506.1"/>
    </source>
</evidence>
<organism evidence="10">
    <name type="scientific">bioreactor metagenome</name>
    <dbReference type="NCBI Taxonomy" id="1076179"/>
    <lineage>
        <taxon>unclassified sequences</taxon>
        <taxon>metagenomes</taxon>
        <taxon>ecological metagenomes</taxon>
    </lineage>
</organism>
<evidence type="ECO:0000256" key="6">
    <source>
        <dbReference type="ARBA" id="ARBA00022833"/>
    </source>
</evidence>
<dbReference type="PANTHER" id="PTHR30616:SF2">
    <property type="entry name" value="PURINE NUCLEOSIDE PHOSPHORYLASE LACC1"/>
    <property type="match status" value="1"/>
</dbReference>
<evidence type="ECO:0000256" key="7">
    <source>
        <dbReference type="ARBA" id="ARBA00047989"/>
    </source>
</evidence>
<evidence type="ECO:0000256" key="5">
    <source>
        <dbReference type="ARBA" id="ARBA00022801"/>
    </source>
</evidence>
<dbReference type="EC" id="1.10.3.-" evidence="10"/>
<evidence type="ECO:0000256" key="8">
    <source>
        <dbReference type="ARBA" id="ARBA00048968"/>
    </source>
</evidence>
<dbReference type="InterPro" id="IPR011324">
    <property type="entry name" value="Cytotoxic_necrot_fac-like_cat"/>
</dbReference>
<keyword evidence="10" id="KW-0560">Oxidoreductase</keyword>
<dbReference type="Gene3D" id="3.60.140.10">
    <property type="entry name" value="CNF1/YfiH-like putative cysteine hydrolases"/>
    <property type="match status" value="1"/>
</dbReference>
<dbReference type="NCBIfam" id="TIGR00726">
    <property type="entry name" value="peptidoglycan editing factor PgeF"/>
    <property type="match status" value="1"/>
</dbReference>
<comment type="catalytic activity">
    <reaction evidence="7">
        <text>adenosine + H2O + H(+) = inosine + NH4(+)</text>
        <dbReference type="Rhea" id="RHEA:24408"/>
        <dbReference type="ChEBI" id="CHEBI:15377"/>
        <dbReference type="ChEBI" id="CHEBI:15378"/>
        <dbReference type="ChEBI" id="CHEBI:16335"/>
        <dbReference type="ChEBI" id="CHEBI:17596"/>
        <dbReference type="ChEBI" id="CHEBI:28938"/>
        <dbReference type="EC" id="3.5.4.4"/>
    </reaction>
    <physiologicalReaction direction="left-to-right" evidence="7">
        <dbReference type="Rhea" id="RHEA:24409"/>
    </physiologicalReaction>
</comment>
<comment type="caution">
    <text evidence="10">The sequence shown here is derived from an EMBL/GenBank/DDBJ whole genome shotgun (WGS) entry which is preliminary data.</text>
</comment>
<dbReference type="SUPFAM" id="SSF64438">
    <property type="entry name" value="CNF1/YfiH-like putative cysteine hydrolases"/>
    <property type="match status" value="1"/>
</dbReference>
<gene>
    <name evidence="10" type="ORF">SDC9_75032</name>
</gene>
<dbReference type="GO" id="GO:0005507">
    <property type="term" value="F:copper ion binding"/>
    <property type="evidence" value="ECO:0007669"/>
    <property type="project" value="TreeGrafter"/>
</dbReference>
<comment type="catalytic activity">
    <reaction evidence="9">
        <text>S-methyl-5'-thioadenosine + phosphate = 5-(methylsulfanyl)-alpha-D-ribose 1-phosphate + adenine</text>
        <dbReference type="Rhea" id="RHEA:11852"/>
        <dbReference type="ChEBI" id="CHEBI:16708"/>
        <dbReference type="ChEBI" id="CHEBI:17509"/>
        <dbReference type="ChEBI" id="CHEBI:43474"/>
        <dbReference type="ChEBI" id="CHEBI:58533"/>
        <dbReference type="EC" id="2.4.2.28"/>
    </reaction>
    <physiologicalReaction direction="left-to-right" evidence="9">
        <dbReference type="Rhea" id="RHEA:11853"/>
    </physiologicalReaction>
</comment>
<comment type="similarity">
    <text evidence="2">Belongs to the purine nucleoside phosphorylase YfiH/LACC1 family.</text>
</comment>
<dbReference type="EMBL" id="VSSQ01005274">
    <property type="protein sequence ID" value="MPM28506.1"/>
    <property type="molecule type" value="Genomic_DNA"/>
</dbReference>
<keyword evidence="3" id="KW-0808">Transferase</keyword>
<evidence type="ECO:0000256" key="1">
    <source>
        <dbReference type="ARBA" id="ARBA00000553"/>
    </source>
</evidence>
<sequence length="260" mass="28969">MLQKTVNGISLYQFESFNELPIQHAFFGRKGGVSLAPYESLNQGNTVGESRENVIENRRRSFEAIQRPVESIFDVWQVHGTTILCSEAPRPLDEPHQKADAVFTQNPEVTLFMRFADCVPIMLFDPITKTVGIIHAGWQGTVKKIVSDAIETIREHYQVDPTNLFAGIGPSIGKCHYQVGNEVVEAVNNSFGSHADALIEFREGKSYFDLWKANEILLKTAGVSKIQVAEICTACHTDEFFSHRAEKGSTGRFAGALHLK</sequence>
<dbReference type="InterPro" id="IPR038371">
    <property type="entry name" value="Cu_polyphenol_OxRdtase_sf"/>
</dbReference>
<dbReference type="GO" id="GO:0016491">
    <property type="term" value="F:oxidoreductase activity"/>
    <property type="evidence" value="ECO:0007669"/>
    <property type="project" value="UniProtKB-KW"/>
</dbReference>
<comment type="catalytic activity">
    <reaction evidence="8">
        <text>adenosine + phosphate = alpha-D-ribose 1-phosphate + adenine</text>
        <dbReference type="Rhea" id="RHEA:27642"/>
        <dbReference type="ChEBI" id="CHEBI:16335"/>
        <dbReference type="ChEBI" id="CHEBI:16708"/>
        <dbReference type="ChEBI" id="CHEBI:43474"/>
        <dbReference type="ChEBI" id="CHEBI:57720"/>
        <dbReference type="EC" id="2.4.2.1"/>
    </reaction>
    <physiologicalReaction direction="left-to-right" evidence="8">
        <dbReference type="Rhea" id="RHEA:27643"/>
    </physiologicalReaction>
</comment>
<keyword evidence="4" id="KW-0479">Metal-binding</keyword>
<dbReference type="CDD" id="cd16833">
    <property type="entry name" value="YfiH"/>
    <property type="match status" value="1"/>
</dbReference>
<reference evidence="10" key="1">
    <citation type="submission" date="2019-08" db="EMBL/GenBank/DDBJ databases">
        <authorList>
            <person name="Kucharzyk K."/>
            <person name="Murdoch R.W."/>
            <person name="Higgins S."/>
            <person name="Loffler F."/>
        </authorList>
    </citation>
    <scope>NUCLEOTIDE SEQUENCE</scope>
</reference>
<dbReference type="AlphaFoldDB" id="A0A644YJ36"/>
<name>A0A644YJ36_9ZZZZ</name>